<keyword evidence="6" id="KW-0030">Aminoacyl-tRNA synthetase</keyword>
<dbReference type="GO" id="GO:0004828">
    <property type="term" value="F:serine-tRNA ligase activity"/>
    <property type="evidence" value="ECO:0007669"/>
    <property type="project" value="UniProtKB-EC"/>
</dbReference>
<dbReference type="Pfam" id="PF00587">
    <property type="entry name" value="tRNA-synt_2b"/>
    <property type="match status" value="1"/>
</dbReference>
<dbReference type="EMBL" id="AJVK01006881">
    <property type="status" value="NOT_ANNOTATED_CDS"/>
    <property type="molecule type" value="Genomic_DNA"/>
</dbReference>
<dbReference type="GO" id="GO:0005524">
    <property type="term" value="F:ATP binding"/>
    <property type="evidence" value="ECO:0007669"/>
    <property type="project" value="UniProtKB-KW"/>
</dbReference>
<dbReference type="AlphaFoldDB" id="A0A1B0DM75"/>
<dbReference type="InterPro" id="IPR002314">
    <property type="entry name" value="aa-tRNA-synt_IIb"/>
</dbReference>
<organism evidence="9 10">
    <name type="scientific">Phlebotomus papatasi</name>
    <name type="common">Sandfly</name>
    <dbReference type="NCBI Taxonomy" id="29031"/>
    <lineage>
        <taxon>Eukaryota</taxon>
        <taxon>Metazoa</taxon>
        <taxon>Ecdysozoa</taxon>
        <taxon>Arthropoda</taxon>
        <taxon>Hexapoda</taxon>
        <taxon>Insecta</taxon>
        <taxon>Pterygota</taxon>
        <taxon>Neoptera</taxon>
        <taxon>Endopterygota</taxon>
        <taxon>Diptera</taxon>
        <taxon>Nematocera</taxon>
        <taxon>Psychodoidea</taxon>
        <taxon>Psychodidae</taxon>
        <taxon>Phlebotomus</taxon>
        <taxon>Phlebotomus</taxon>
    </lineage>
</organism>
<name>A0A1B0DM75_PHLPP</name>
<sequence length="265" mass="29339">EQALLHYTVDQLSAHQFQLVSVPDIVPAQVIEGCGFSTTGERNQVYKLSEPPFCLSGTAEMALAAYFAGEILPEEILPVKVMAVSRCYRAEVSGLQEERGIYRVHQFSKVEMFGVAEPGKSDQLLEEFKNIQVDLFRKLGLHFQILDMPPMELGAPAYRKYDIEAFLEGRGAYGEISSCSNCTDFQARRLGIKTASGKFAHTVNGTACAIPRMLIAILEAFQNPDGTISVPDSLQPYLTFDKITRRKAIPQTKLVKKIENPGFAA</sequence>
<evidence type="ECO:0000256" key="6">
    <source>
        <dbReference type="ARBA" id="ARBA00023146"/>
    </source>
</evidence>
<evidence type="ECO:0000256" key="4">
    <source>
        <dbReference type="ARBA" id="ARBA00022741"/>
    </source>
</evidence>
<dbReference type="Gene3D" id="3.30.930.10">
    <property type="entry name" value="Bira Bifunctional Protein, Domain 2"/>
    <property type="match status" value="1"/>
</dbReference>
<feature type="domain" description="Aminoacyl-transfer RNA synthetases class-II family profile" evidence="8">
    <location>
        <begin position="1"/>
        <end position="231"/>
    </location>
</feature>
<evidence type="ECO:0000256" key="5">
    <source>
        <dbReference type="ARBA" id="ARBA00022840"/>
    </source>
</evidence>
<dbReference type="GO" id="GO:0006434">
    <property type="term" value="P:seryl-tRNA aminoacylation"/>
    <property type="evidence" value="ECO:0007669"/>
    <property type="project" value="InterPro"/>
</dbReference>
<evidence type="ECO:0000256" key="2">
    <source>
        <dbReference type="ARBA" id="ARBA00012840"/>
    </source>
</evidence>
<dbReference type="InterPro" id="IPR002317">
    <property type="entry name" value="Ser-tRNA-ligase_type_1"/>
</dbReference>
<keyword evidence="10" id="KW-1185">Reference proteome</keyword>
<dbReference type="PANTHER" id="PTHR11778">
    <property type="entry name" value="SERYL-TRNA SYNTHETASE"/>
    <property type="match status" value="1"/>
</dbReference>
<keyword evidence="3" id="KW-0436">Ligase</keyword>
<dbReference type="PROSITE" id="PS50862">
    <property type="entry name" value="AA_TRNA_LIGASE_II"/>
    <property type="match status" value="1"/>
</dbReference>
<reference evidence="9" key="1">
    <citation type="submission" date="2022-08" db="UniProtKB">
        <authorList>
            <consortium name="EnsemblMetazoa"/>
        </authorList>
    </citation>
    <scope>IDENTIFICATION</scope>
    <source>
        <strain evidence="9">Israel</strain>
    </source>
</reference>
<dbReference type="InterPro" id="IPR006195">
    <property type="entry name" value="aa-tRNA-synth_II"/>
</dbReference>
<evidence type="ECO:0000313" key="10">
    <source>
        <dbReference type="Proteomes" id="UP000092462"/>
    </source>
</evidence>
<keyword evidence="4" id="KW-0547">Nucleotide-binding</keyword>
<keyword evidence="5" id="KW-0067">ATP-binding</keyword>
<dbReference type="InterPro" id="IPR045864">
    <property type="entry name" value="aa-tRNA-synth_II/BPL/LPL"/>
</dbReference>
<dbReference type="VEuPathDB" id="VectorBase:PPAPM1_004606"/>
<evidence type="ECO:0000313" key="9">
    <source>
        <dbReference type="EnsemblMetazoa" id="PPAI009465-PA"/>
    </source>
</evidence>
<evidence type="ECO:0000256" key="1">
    <source>
        <dbReference type="ARBA" id="ARBA00010728"/>
    </source>
</evidence>
<dbReference type="FunFam" id="3.30.930.10:FF:000078">
    <property type="entry name" value="Seryl-tRNA synthetase"/>
    <property type="match status" value="1"/>
</dbReference>
<comment type="similarity">
    <text evidence="1">Belongs to the class-II aminoacyl-tRNA synthetase family. Type-1 seryl-tRNA synthetase subfamily.</text>
</comment>
<dbReference type="EnsemblMetazoa" id="PPAI009465-RA">
    <property type="protein sequence ID" value="PPAI009465-PA"/>
    <property type="gene ID" value="PPAI009465"/>
</dbReference>
<protein>
    <recommendedName>
        <fullName evidence="2">serine--tRNA ligase</fullName>
        <ecNumber evidence="2">6.1.1.11</ecNumber>
    </recommendedName>
    <alternativeName>
        <fullName evidence="7">Seryl-tRNA synthetase</fullName>
    </alternativeName>
</protein>
<proteinExistence type="inferred from homology"/>
<accession>A0A1B0DM75</accession>
<dbReference type="VEuPathDB" id="VectorBase:PPAI009465"/>
<evidence type="ECO:0000256" key="7">
    <source>
        <dbReference type="ARBA" id="ARBA00031113"/>
    </source>
</evidence>
<dbReference type="EC" id="6.1.1.11" evidence="2"/>
<dbReference type="SUPFAM" id="SSF55681">
    <property type="entry name" value="Class II aaRS and biotin synthetases"/>
    <property type="match status" value="1"/>
</dbReference>
<evidence type="ECO:0000256" key="3">
    <source>
        <dbReference type="ARBA" id="ARBA00022598"/>
    </source>
</evidence>
<evidence type="ECO:0000259" key="8">
    <source>
        <dbReference type="PROSITE" id="PS50862"/>
    </source>
</evidence>
<dbReference type="PRINTS" id="PR00981">
    <property type="entry name" value="TRNASYNTHSER"/>
</dbReference>
<dbReference type="Proteomes" id="UP000092462">
    <property type="component" value="Unassembled WGS sequence"/>
</dbReference>